<feature type="non-terminal residue" evidence="2">
    <location>
        <position position="337"/>
    </location>
</feature>
<protein>
    <recommendedName>
        <fullName evidence="1">Calx-beta domain-containing protein</fullName>
    </recommendedName>
</protein>
<dbReference type="GO" id="GO:0016020">
    <property type="term" value="C:membrane"/>
    <property type="evidence" value="ECO:0007669"/>
    <property type="project" value="InterPro"/>
</dbReference>
<dbReference type="GO" id="GO:0007154">
    <property type="term" value="P:cell communication"/>
    <property type="evidence" value="ECO:0007669"/>
    <property type="project" value="InterPro"/>
</dbReference>
<keyword evidence="3" id="KW-1185">Reference proteome</keyword>
<comment type="caution">
    <text evidence="2">The sequence shown here is derived from an EMBL/GenBank/DDBJ whole genome shotgun (WGS) entry which is preliminary data.</text>
</comment>
<dbReference type="Proteomes" id="UP001174909">
    <property type="component" value="Unassembled WGS sequence"/>
</dbReference>
<evidence type="ECO:0000313" key="2">
    <source>
        <dbReference type="EMBL" id="CAI8013536.1"/>
    </source>
</evidence>
<name>A0AA35RNK4_GEOBA</name>
<proteinExistence type="predicted"/>
<feature type="domain" description="Calx-beta" evidence="1">
    <location>
        <begin position="117"/>
        <end position="152"/>
    </location>
</feature>
<gene>
    <name evidence="2" type="ORF">GBAR_LOCUS8570</name>
</gene>
<evidence type="ECO:0000313" key="3">
    <source>
        <dbReference type="Proteomes" id="UP001174909"/>
    </source>
</evidence>
<evidence type="ECO:0000259" key="1">
    <source>
        <dbReference type="Pfam" id="PF03160"/>
    </source>
</evidence>
<dbReference type="AlphaFoldDB" id="A0AA35RNK4"/>
<dbReference type="Pfam" id="PF03160">
    <property type="entry name" value="Calx-beta"/>
    <property type="match status" value="2"/>
</dbReference>
<dbReference type="InterPro" id="IPR003644">
    <property type="entry name" value="Calx_beta"/>
</dbReference>
<sequence>MRTAEREHPMVFRLQEASTNATVETLIPASPVFDATFGLRANPDDPIEEARDLVPGTLTVVPLLTAIRNDFIPEDLECYTIRIFPVDVPGRRELFECNEDAAMANNYFCKHTICIVDDDEPFEVAFVRTMYTVDESAGPVLVCVNLTRPEIDILDETVNVFVIDFLTSMYIPVGDVPFATPDIPDFLSRYPMAERSDFQQQTVAVNLIDDILISEPMRIVCYNQTIYDDLRLEANEYAGLTLGVEDNPQTTVTLVKEFFDQASILIVDNDRAVVGLEMTFFSVMEAVGYVEFCASVSFPEITCPIDFPFEVGLLTADGTAEETMDYGAIDEILMFDV</sequence>
<reference evidence="2" key="1">
    <citation type="submission" date="2023-03" db="EMBL/GenBank/DDBJ databases">
        <authorList>
            <person name="Steffen K."/>
            <person name="Cardenas P."/>
        </authorList>
    </citation>
    <scope>NUCLEOTIDE SEQUENCE</scope>
</reference>
<accession>A0AA35RNK4</accession>
<dbReference type="EMBL" id="CASHTH010001273">
    <property type="protein sequence ID" value="CAI8013536.1"/>
    <property type="molecule type" value="Genomic_DNA"/>
</dbReference>
<feature type="domain" description="Calx-beta" evidence="1">
    <location>
        <begin position="268"/>
        <end position="336"/>
    </location>
</feature>
<organism evidence="2 3">
    <name type="scientific">Geodia barretti</name>
    <name type="common">Barrett's horny sponge</name>
    <dbReference type="NCBI Taxonomy" id="519541"/>
    <lineage>
        <taxon>Eukaryota</taxon>
        <taxon>Metazoa</taxon>
        <taxon>Porifera</taxon>
        <taxon>Demospongiae</taxon>
        <taxon>Heteroscleromorpha</taxon>
        <taxon>Tetractinellida</taxon>
        <taxon>Astrophorina</taxon>
        <taxon>Geodiidae</taxon>
        <taxon>Geodia</taxon>
    </lineage>
</organism>